<dbReference type="SUPFAM" id="SSF51126">
    <property type="entry name" value="Pectin lyase-like"/>
    <property type="match status" value="1"/>
</dbReference>
<proteinExistence type="predicted"/>
<keyword evidence="2" id="KW-1185">Reference proteome</keyword>
<evidence type="ECO:0008006" key="3">
    <source>
        <dbReference type="Google" id="ProtNLM"/>
    </source>
</evidence>
<protein>
    <recommendedName>
        <fullName evidence="3">IPT/TIG domain-containing protein</fullName>
    </recommendedName>
</protein>
<gene>
    <name evidence="1" type="ORF">BLNAU_12186</name>
</gene>
<reference evidence="1 2" key="1">
    <citation type="journal article" date="2022" name="bioRxiv">
        <title>Genomics of Preaxostyla Flagellates Illuminates Evolutionary Transitions and the Path Towards Mitochondrial Loss.</title>
        <authorList>
            <person name="Novak L.V.F."/>
            <person name="Treitli S.C."/>
            <person name="Pyrih J."/>
            <person name="Halakuc P."/>
            <person name="Pipaliya S.V."/>
            <person name="Vacek V."/>
            <person name="Brzon O."/>
            <person name="Soukal P."/>
            <person name="Eme L."/>
            <person name="Dacks J.B."/>
            <person name="Karnkowska A."/>
            <person name="Elias M."/>
            <person name="Hampl V."/>
        </authorList>
    </citation>
    <scope>NUCLEOTIDE SEQUENCE [LARGE SCALE GENOMIC DNA]</scope>
    <source>
        <strain evidence="1">NAU3</strain>
        <tissue evidence="1">Gut</tissue>
    </source>
</reference>
<evidence type="ECO:0000313" key="1">
    <source>
        <dbReference type="EMBL" id="KAK2952865.1"/>
    </source>
</evidence>
<evidence type="ECO:0000313" key="2">
    <source>
        <dbReference type="Proteomes" id="UP001281761"/>
    </source>
</evidence>
<sequence length="1309" mass="140647">MEAISVIGTGLSLKSKDLIFGTGPLFSFGMNEHGYCLRASGCALRMETDLLSSTLVNVSSSSSAFSPGKQLFGSEVRQRVVGSFVRQSTNHDSGTGMISPNLGGNLKCLNTSFSSCVRQTNANLVFTNQNFTQTSEPGRLSSVASDVTYVSFNKCMFVEMSVSDGSSAGGAAIFLSKQSARLRVDTCTFHKCRCEGGWDNGGAIHFQCKSAFESRDIYIENDKFTDCYAGQDGGSVYVYDASTLQIRACFFDKSEAERGGSVYVKSETIDLYLVRFVKSDSDYGALYVHSVQTLELGFLHFRECRPHQYPYIGAIYFENYKSSQIPTDMLSVGTTDNTADVYFQEDGRKDSNNLLTQTEGTNTLKAVDVSFNEDTDEATVQVIFGEKVYVELDLLLEGSSVPRLIRMLIGVYRDESCVGTAVFSSGPDGVLPVDDYTVRSALIAKNRLTIEIGSIVVNASVTFDGSHTTEIVLWGANFEEGSYTMVLYDWDRRMEVNVSMTRVDSTTLKGTAPLHPSTAEGRLEWNTEYRLDDMKYIPTGQDKEKQVGFINGIYVMTPPEPARITFVDCALNGMKDGVVVELTGRGLTSDGQTLVVVSQTSNEMVSSGGLFNVTSTKCFVNFPIGGSESSTHVVFGGTYDLKSVGSGSSSILVDSGLFFEVPHPPRITTLSAPLEVSSSTFVLSVSGENLPSGKTFTVTLISGHSFSVTFSSTSAGTSTIGIGGSVQLQYNTDYTLKSVIRTVDGEDDHILLSASSFKTPLGPTLSSSTTPSETFPLTITSSALSAGFVLVEVYNKTGTLKYGTEYSIDGMNSSSVVAVVSALPFTTKPEPIRIKSASCSLKDDKQKSAVVTLNGVKLGGGKGFSVGVRKMEGSKLIGVEIELSGTLTGGSELTTNTHTELIFGTANPLLSFGTKYAITRFDVADSISVVDSDVTFSVPPEPARIVGIEKRQLNTDRTKMIVWLEGRALLSRTGKVNLTNESTTAESLWDVTVVDATHCKAEFAVGDEVKADRLKYEETYALTGSWTESSGFLVEDGITVKVPNLPKITNMKFVFSNTLHSVCFVNLTGTDLIVGESLNVTLNDSLSFIATVNSEIEAKSTELLIGWPTTLKHNTEYTITSIEATTAADPGKPFFDATISDTTGSASDPFVIFVDSGLSSDSTLFCGGKTRPCKSIEDGWKIVEGIGISSLSISIVHNTTQKEQVRMVSGHEVVIESLPTTTPELFVSPSSSLSEMKGEGIFEVGGGRLKLRDVDVVLSDSPSLIFVRMVGGHLTIETCTLASTSSALSNSDASLCRWSGGAVVLEEAT</sequence>
<organism evidence="1 2">
    <name type="scientific">Blattamonas nauphoetae</name>
    <dbReference type="NCBI Taxonomy" id="2049346"/>
    <lineage>
        <taxon>Eukaryota</taxon>
        <taxon>Metamonada</taxon>
        <taxon>Preaxostyla</taxon>
        <taxon>Oxymonadida</taxon>
        <taxon>Blattamonas</taxon>
    </lineage>
</organism>
<accession>A0ABQ9XMZ2</accession>
<dbReference type="Proteomes" id="UP001281761">
    <property type="component" value="Unassembled WGS sequence"/>
</dbReference>
<name>A0ABQ9XMZ2_9EUKA</name>
<dbReference type="EMBL" id="JARBJD010000098">
    <property type="protein sequence ID" value="KAK2952865.1"/>
    <property type="molecule type" value="Genomic_DNA"/>
</dbReference>
<comment type="caution">
    <text evidence="1">The sequence shown here is derived from an EMBL/GenBank/DDBJ whole genome shotgun (WGS) entry which is preliminary data.</text>
</comment>
<dbReference type="InterPro" id="IPR011050">
    <property type="entry name" value="Pectin_lyase_fold/virulence"/>
</dbReference>